<dbReference type="PANTHER" id="PTHR47234">
    <property type="match status" value="1"/>
</dbReference>
<comment type="subcellular location">
    <subcellularLocation>
        <location evidence="1 8">Cell outer membrane</location>
        <topology evidence="1 8">Multi-pass membrane protein</topology>
    </subcellularLocation>
</comment>
<dbReference type="InterPro" id="IPR037066">
    <property type="entry name" value="Plug_dom_sf"/>
</dbReference>
<dbReference type="SUPFAM" id="SSF56935">
    <property type="entry name" value="Porins"/>
    <property type="match status" value="1"/>
</dbReference>
<evidence type="ECO:0000256" key="2">
    <source>
        <dbReference type="ARBA" id="ARBA00022448"/>
    </source>
</evidence>
<feature type="domain" description="TonB-dependent receptor-like beta-barrel" evidence="12">
    <location>
        <begin position="301"/>
        <end position="788"/>
    </location>
</feature>
<feature type="domain" description="TonB-dependent receptor plug" evidence="13">
    <location>
        <begin position="67"/>
        <end position="186"/>
    </location>
</feature>
<feature type="chain" id="PRO_5043778054" evidence="11">
    <location>
        <begin position="20"/>
        <end position="829"/>
    </location>
</feature>
<dbReference type="GO" id="GO:0009279">
    <property type="term" value="C:cell outer membrane"/>
    <property type="evidence" value="ECO:0007669"/>
    <property type="project" value="UniProtKB-SubCell"/>
</dbReference>
<keyword evidence="14" id="KW-0675">Receptor</keyword>
<feature type="signal peptide" evidence="11">
    <location>
        <begin position="1"/>
        <end position="19"/>
    </location>
</feature>
<dbReference type="Pfam" id="PF00593">
    <property type="entry name" value="TonB_dep_Rec_b-barrel"/>
    <property type="match status" value="1"/>
</dbReference>
<dbReference type="RefSeq" id="WP_147037156.1">
    <property type="nucleotide sequence ID" value="NZ_JACIDB010000001.1"/>
</dbReference>
<evidence type="ECO:0000259" key="12">
    <source>
        <dbReference type="Pfam" id="PF00593"/>
    </source>
</evidence>
<dbReference type="InterPro" id="IPR012910">
    <property type="entry name" value="Plug_dom"/>
</dbReference>
<keyword evidence="2 8" id="KW-0813">Transport</keyword>
<keyword evidence="6 8" id="KW-0472">Membrane</keyword>
<evidence type="ECO:0000256" key="8">
    <source>
        <dbReference type="PROSITE-ProRule" id="PRU01360"/>
    </source>
</evidence>
<evidence type="ECO:0000313" key="14">
    <source>
        <dbReference type="EMBL" id="MBB3874745.1"/>
    </source>
</evidence>
<dbReference type="Proteomes" id="UP000528945">
    <property type="component" value="Unassembled WGS sequence"/>
</dbReference>
<dbReference type="InterPro" id="IPR039426">
    <property type="entry name" value="TonB-dep_rcpt-like"/>
</dbReference>
<evidence type="ECO:0000256" key="10">
    <source>
        <dbReference type="SAM" id="MobiDB-lite"/>
    </source>
</evidence>
<reference evidence="14 15" key="1">
    <citation type="submission" date="2020-08" db="EMBL/GenBank/DDBJ databases">
        <title>Genomic Encyclopedia of Type Strains, Phase IV (KMG-IV): sequencing the most valuable type-strain genomes for metagenomic binning, comparative biology and taxonomic classification.</title>
        <authorList>
            <person name="Goeker M."/>
        </authorList>
    </citation>
    <scope>NUCLEOTIDE SEQUENCE [LARGE SCALE GENOMIC DNA]</scope>
    <source>
        <strain evidence="14 15">DSM 15581</strain>
    </source>
</reference>
<accession>A0AAW3TTK6</accession>
<dbReference type="InterPro" id="IPR000531">
    <property type="entry name" value="Beta-barrel_TonB"/>
</dbReference>
<evidence type="ECO:0000313" key="15">
    <source>
        <dbReference type="Proteomes" id="UP000528945"/>
    </source>
</evidence>
<evidence type="ECO:0000256" key="6">
    <source>
        <dbReference type="ARBA" id="ARBA00023136"/>
    </source>
</evidence>
<keyword evidence="15" id="KW-1185">Reference proteome</keyword>
<sequence length="829" mass="87223">MTIISELLAAASAAALAQAAPQTAPQTEAAQSAPVADAASTADANNPDGGQDIIVTGTRATGRSRLDSVAPVDVLSGASLQRQGTTELATALATVAPSINFPRPSANDATDAIRPATLRGLSPDQTLVLINGIRGHTSANLNTNGTVGRGSAAVDLNTIPTVALDRIEVLRDGASAQYGSDAIAGVVNLRLREARSGGGAQVNYGFYDTQVDTARGSRHVTGEHTVTASAWQGIGFGSDGFVTVSGEYLKRQPTNRADFDPRVTPTRVTGRYGDPEVEQFTGFVNAGTSLTDNLKLYAFGGYQDRDTRGAAFPRVRADNASAATITQLTLAGYPNGFLPIINTKSKDINSAVGLRGTVSDFDVDLSLSYGRNTVDFRTLNSANYAYGSSTPRNFYDGAVAYDQYVAGLDVTRKFDVFQSLNVAFGIEGRREGYKITPGERASYDYPAGATDAVAGSAPGAQGFGGFAPRNATKRNRRSGSVYLDLEAQLTDALLIGLAGRAEDYSDFGSTANGKFSARYDVAPWFALRGTISTGFRAPSLQQQYFTQVASVVTNGVPILTGTYPSVSPVGTALGGLPLEPEKSTNISLGTVIRAGGFDLTVDAYSIRIRNQIGLSENITQSASQSAAVNAEIARLLASTNTGATAARFFINGLASTTKGIDAVAHYRWRTESAGAFDFTLAGNINKIDVTRVPTSTATLNPAPTLFARSRILTLEQGTPGEKITGTIDWSLDKLGALARVTYYGDVNQPGTLASGTADVHTGQHAITDFELRYSAPKGAQIGLGVSNLFDVYPDRQIAANNSTGVLGFPYYSPFGFNGRYLYARVGINW</sequence>
<name>A0AAW3TTK6_9SPHN</name>
<dbReference type="PROSITE" id="PS52016">
    <property type="entry name" value="TONB_DEPENDENT_REC_3"/>
    <property type="match status" value="1"/>
</dbReference>
<feature type="region of interest" description="Disordered" evidence="10">
    <location>
        <begin position="25"/>
        <end position="51"/>
    </location>
</feature>
<dbReference type="AlphaFoldDB" id="A0AAW3TTK6"/>
<dbReference type="PANTHER" id="PTHR47234:SF3">
    <property type="entry name" value="SECRETIN_TONB SHORT N-TERMINAL DOMAIN-CONTAINING PROTEIN"/>
    <property type="match status" value="1"/>
</dbReference>
<evidence type="ECO:0000256" key="11">
    <source>
        <dbReference type="SAM" id="SignalP"/>
    </source>
</evidence>
<evidence type="ECO:0000256" key="3">
    <source>
        <dbReference type="ARBA" id="ARBA00022452"/>
    </source>
</evidence>
<dbReference type="Pfam" id="PF07715">
    <property type="entry name" value="Plug"/>
    <property type="match status" value="1"/>
</dbReference>
<comment type="similarity">
    <text evidence="8 9">Belongs to the TonB-dependent receptor family.</text>
</comment>
<dbReference type="CDD" id="cd01347">
    <property type="entry name" value="ligand_gated_channel"/>
    <property type="match status" value="1"/>
</dbReference>
<evidence type="ECO:0000256" key="9">
    <source>
        <dbReference type="RuleBase" id="RU003357"/>
    </source>
</evidence>
<proteinExistence type="inferred from homology"/>
<dbReference type="Gene3D" id="2.170.130.10">
    <property type="entry name" value="TonB-dependent receptor, plug domain"/>
    <property type="match status" value="1"/>
</dbReference>
<dbReference type="EMBL" id="JACIDB010000001">
    <property type="protein sequence ID" value="MBB3874745.1"/>
    <property type="molecule type" value="Genomic_DNA"/>
</dbReference>
<dbReference type="Gene3D" id="2.40.170.20">
    <property type="entry name" value="TonB-dependent receptor, beta-barrel domain"/>
    <property type="match status" value="1"/>
</dbReference>
<protein>
    <submittedName>
        <fullName evidence="14">Iron complex outermembrane receptor protein</fullName>
    </submittedName>
</protein>
<organism evidence="14 15">
    <name type="scientific">Sphingomonas aquatilis</name>
    <dbReference type="NCBI Taxonomy" id="93063"/>
    <lineage>
        <taxon>Bacteria</taxon>
        <taxon>Pseudomonadati</taxon>
        <taxon>Pseudomonadota</taxon>
        <taxon>Alphaproteobacteria</taxon>
        <taxon>Sphingomonadales</taxon>
        <taxon>Sphingomonadaceae</taxon>
        <taxon>Sphingomonas</taxon>
    </lineage>
</organism>
<feature type="compositionally biased region" description="Low complexity" evidence="10">
    <location>
        <begin position="25"/>
        <end position="47"/>
    </location>
</feature>
<evidence type="ECO:0000259" key="13">
    <source>
        <dbReference type="Pfam" id="PF07715"/>
    </source>
</evidence>
<comment type="caution">
    <text evidence="14">The sequence shown here is derived from an EMBL/GenBank/DDBJ whole genome shotgun (WGS) entry which is preliminary data.</text>
</comment>
<evidence type="ECO:0000256" key="5">
    <source>
        <dbReference type="ARBA" id="ARBA00023077"/>
    </source>
</evidence>
<keyword evidence="7 8" id="KW-0998">Cell outer membrane</keyword>
<evidence type="ECO:0000256" key="1">
    <source>
        <dbReference type="ARBA" id="ARBA00004571"/>
    </source>
</evidence>
<keyword evidence="4 8" id="KW-0812">Transmembrane</keyword>
<evidence type="ECO:0000256" key="4">
    <source>
        <dbReference type="ARBA" id="ARBA00022692"/>
    </source>
</evidence>
<dbReference type="InterPro" id="IPR036942">
    <property type="entry name" value="Beta-barrel_TonB_sf"/>
</dbReference>
<keyword evidence="3 8" id="KW-1134">Transmembrane beta strand</keyword>
<gene>
    <name evidence="14" type="ORF">GGR47_000961</name>
</gene>
<keyword evidence="5 9" id="KW-0798">TonB box</keyword>
<keyword evidence="11" id="KW-0732">Signal</keyword>
<evidence type="ECO:0000256" key="7">
    <source>
        <dbReference type="ARBA" id="ARBA00023237"/>
    </source>
</evidence>